<dbReference type="EMBL" id="BMAW01002019">
    <property type="protein sequence ID" value="GFS76632.1"/>
    <property type="molecule type" value="Genomic_DNA"/>
</dbReference>
<feature type="non-terminal residue" evidence="3">
    <location>
        <position position="1"/>
    </location>
</feature>
<dbReference type="GO" id="GO:0003964">
    <property type="term" value="F:RNA-directed DNA polymerase activity"/>
    <property type="evidence" value="ECO:0007669"/>
    <property type="project" value="UniProtKB-KW"/>
</dbReference>
<feature type="compositionally biased region" description="Acidic residues" evidence="1">
    <location>
        <begin position="150"/>
        <end position="159"/>
    </location>
</feature>
<dbReference type="AlphaFoldDB" id="A0A8X6T4P1"/>
<dbReference type="InterPro" id="IPR005135">
    <property type="entry name" value="Endo/exonuclease/phosphatase"/>
</dbReference>
<dbReference type="Gene3D" id="3.60.10.10">
    <property type="entry name" value="Endonuclease/exonuclease/phosphatase"/>
    <property type="match status" value="1"/>
</dbReference>
<sequence length="677" mass="76610">MDNSPLHDMMDTKLPAEKASIEGILKAMETTATADGLLHIANCVEANLSDSLANPHQSDEATQYIIDLHEILDEVRIRYAHTREKEIAVESNRLQDCLQSWGITKQPETKFTPVKGKNKSKNNTGHQAAKKPRTEEPGCSNRFSSLTIEDKEEEADMEAGEVTPMPSPIKSQKNISHPQPLATINKIPRRQMAPPITIDNVRNGATLLKTLQDITKTKLIAKLTGTNLKIFPQTVHAYHIIRRYIDEQKLPAHTYMLPEDKKLRVVIRGMPVDMPPEEIAQELQAQNIIPASTLQLPNFTTHRTDRTTHAGGGTALLVRNSLPHHATPLQTTNIEGTAVTLERRNKASITIVSAYKSPIKPILRSELNNLFANRRDVLVLGDLNAKHRTWNPNGENIQGKRIFDYTISKNLKISAPAQPTKLSQYFKSSIIDICISKGIEGIQAESIPALSSDHNPVLFTVEIDDIQKSIANSIQFTNWNVFQTQLKQLVPGNPKIFTTQEVDQSIENFNNHYNNAIITASKTKIIHNQAYTLPPPLRRKIQLKNIIRKRWQETRDPRYKSTFNKLNREVQKWLRSIHNEKWNKTLKDANIEDQSLYKILKKQDKESNIIPPLLGPAGFVHDSRGKAELIATSLENQFQLNQESLNEKHDDHVMQTVEEYLGQSKDHNTPELTNPTE</sequence>
<keyword evidence="3" id="KW-0695">RNA-directed DNA polymerase</keyword>
<organism evidence="3 4">
    <name type="scientific">Nephila pilipes</name>
    <name type="common">Giant wood spider</name>
    <name type="synonym">Nephila maculata</name>
    <dbReference type="NCBI Taxonomy" id="299642"/>
    <lineage>
        <taxon>Eukaryota</taxon>
        <taxon>Metazoa</taxon>
        <taxon>Ecdysozoa</taxon>
        <taxon>Arthropoda</taxon>
        <taxon>Chelicerata</taxon>
        <taxon>Arachnida</taxon>
        <taxon>Araneae</taxon>
        <taxon>Araneomorphae</taxon>
        <taxon>Entelegynae</taxon>
        <taxon>Araneoidea</taxon>
        <taxon>Nephilidae</taxon>
        <taxon>Nephila</taxon>
    </lineage>
</organism>
<keyword evidence="3" id="KW-0808">Transferase</keyword>
<evidence type="ECO:0000313" key="4">
    <source>
        <dbReference type="Proteomes" id="UP000887013"/>
    </source>
</evidence>
<accession>A0A8X6T4P1</accession>
<gene>
    <name evidence="3" type="primary">X-elementORF2_302</name>
    <name evidence="3" type="ORF">NPIL_227951</name>
</gene>
<keyword evidence="3" id="KW-0548">Nucleotidyltransferase</keyword>
<dbReference type="Proteomes" id="UP000887013">
    <property type="component" value="Unassembled WGS sequence"/>
</dbReference>
<proteinExistence type="predicted"/>
<dbReference type="PANTHER" id="PTHR33273:SF4">
    <property type="entry name" value="ENDONUCLEASE_EXONUCLEASE_PHOSPHATASE DOMAIN-CONTAINING PROTEIN"/>
    <property type="match status" value="1"/>
</dbReference>
<dbReference type="PANTHER" id="PTHR33273">
    <property type="entry name" value="DOMAIN-CONTAINING PROTEIN, PUTATIVE-RELATED"/>
    <property type="match status" value="1"/>
</dbReference>
<evidence type="ECO:0000259" key="2">
    <source>
        <dbReference type="Pfam" id="PF14529"/>
    </source>
</evidence>
<feature type="domain" description="Endonuclease/exonuclease/phosphatase" evidence="2">
    <location>
        <begin position="349"/>
        <end position="457"/>
    </location>
</feature>
<keyword evidence="4" id="KW-1185">Reference proteome</keyword>
<dbReference type="InterPro" id="IPR036691">
    <property type="entry name" value="Endo/exonu/phosph_ase_sf"/>
</dbReference>
<dbReference type="Pfam" id="PF14529">
    <property type="entry name" value="Exo_endo_phos_2"/>
    <property type="match status" value="1"/>
</dbReference>
<reference evidence="3" key="1">
    <citation type="submission" date="2020-08" db="EMBL/GenBank/DDBJ databases">
        <title>Multicomponent nature underlies the extraordinary mechanical properties of spider dragline silk.</title>
        <authorList>
            <person name="Kono N."/>
            <person name="Nakamura H."/>
            <person name="Mori M."/>
            <person name="Yoshida Y."/>
            <person name="Ohtoshi R."/>
            <person name="Malay A.D."/>
            <person name="Moran D.A.P."/>
            <person name="Tomita M."/>
            <person name="Numata K."/>
            <person name="Arakawa K."/>
        </authorList>
    </citation>
    <scope>NUCLEOTIDE SEQUENCE</scope>
</reference>
<dbReference type="OrthoDB" id="10050074at2759"/>
<comment type="caution">
    <text evidence="3">The sequence shown here is derived from an EMBL/GenBank/DDBJ whole genome shotgun (WGS) entry which is preliminary data.</text>
</comment>
<name>A0A8X6T4P1_NEPPI</name>
<protein>
    <submittedName>
        <fullName evidence="3">Putative RNA-directed DNA polymerase from transposon X-element</fullName>
    </submittedName>
</protein>
<dbReference type="SUPFAM" id="SSF56219">
    <property type="entry name" value="DNase I-like"/>
    <property type="match status" value="1"/>
</dbReference>
<evidence type="ECO:0000313" key="3">
    <source>
        <dbReference type="EMBL" id="GFS76632.1"/>
    </source>
</evidence>
<feature type="region of interest" description="Disordered" evidence="1">
    <location>
        <begin position="108"/>
        <end position="177"/>
    </location>
</feature>
<evidence type="ECO:0000256" key="1">
    <source>
        <dbReference type="SAM" id="MobiDB-lite"/>
    </source>
</evidence>